<gene>
    <name evidence="7" type="ORF">HAX54_043720</name>
</gene>
<keyword evidence="4" id="KW-0539">Nucleus</keyword>
<dbReference type="InterPro" id="IPR036093">
    <property type="entry name" value="NAC_dom_sf"/>
</dbReference>
<feature type="compositionally biased region" description="Basic and acidic residues" evidence="5">
    <location>
        <begin position="1"/>
        <end position="13"/>
    </location>
</feature>
<sequence length="198" mass="22484">MEKSGISFHRESKYPNSSRPNRAAGNGYWKATGADKPIGRPKPVELRKLWYSTQAKLRKEKRPIGLCTNIGWLTSIDPLLDVRFMPNIYNKKGIIEKNQLSSRKMNVEMSSAASEDIKPEIIPTKPQSTSQQVYNDFMYFDSSRFSPKTSDSSCSGTCLRLIQVRKEVQSEPKLTDWEKTFDFPFNYTDAAANTAAGR</sequence>
<proteinExistence type="predicted"/>
<feature type="domain" description="NAC" evidence="6">
    <location>
        <begin position="9"/>
        <end position="51"/>
    </location>
</feature>
<accession>A0ABS8W4V2</accession>
<evidence type="ECO:0000256" key="2">
    <source>
        <dbReference type="ARBA" id="ARBA00023125"/>
    </source>
</evidence>
<evidence type="ECO:0000259" key="6">
    <source>
        <dbReference type="Pfam" id="PF02365"/>
    </source>
</evidence>
<reference evidence="7 8" key="1">
    <citation type="journal article" date="2021" name="BMC Genomics">
        <title>Datura genome reveals duplications of psychoactive alkaloid biosynthetic genes and high mutation rate following tissue culture.</title>
        <authorList>
            <person name="Rajewski A."/>
            <person name="Carter-House D."/>
            <person name="Stajich J."/>
            <person name="Litt A."/>
        </authorList>
    </citation>
    <scope>NUCLEOTIDE SEQUENCE [LARGE SCALE GENOMIC DNA]</scope>
    <source>
        <strain evidence="7">AR-01</strain>
    </source>
</reference>
<organism evidence="7 8">
    <name type="scientific">Datura stramonium</name>
    <name type="common">Jimsonweed</name>
    <name type="synonym">Common thornapple</name>
    <dbReference type="NCBI Taxonomy" id="4076"/>
    <lineage>
        <taxon>Eukaryota</taxon>
        <taxon>Viridiplantae</taxon>
        <taxon>Streptophyta</taxon>
        <taxon>Embryophyta</taxon>
        <taxon>Tracheophyta</taxon>
        <taxon>Spermatophyta</taxon>
        <taxon>Magnoliopsida</taxon>
        <taxon>eudicotyledons</taxon>
        <taxon>Gunneridae</taxon>
        <taxon>Pentapetalae</taxon>
        <taxon>asterids</taxon>
        <taxon>lamiids</taxon>
        <taxon>Solanales</taxon>
        <taxon>Solanaceae</taxon>
        <taxon>Solanoideae</taxon>
        <taxon>Datureae</taxon>
        <taxon>Datura</taxon>
    </lineage>
</organism>
<evidence type="ECO:0000256" key="4">
    <source>
        <dbReference type="ARBA" id="ARBA00023242"/>
    </source>
</evidence>
<keyword evidence="8" id="KW-1185">Reference proteome</keyword>
<protein>
    <recommendedName>
        <fullName evidence="6">NAC domain-containing protein</fullName>
    </recommendedName>
</protein>
<dbReference type="Proteomes" id="UP000823775">
    <property type="component" value="Unassembled WGS sequence"/>
</dbReference>
<feature type="region of interest" description="Disordered" evidence="5">
    <location>
        <begin position="1"/>
        <end position="36"/>
    </location>
</feature>
<evidence type="ECO:0000256" key="1">
    <source>
        <dbReference type="ARBA" id="ARBA00023015"/>
    </source>
</evidence>
<evidence type="ECO:0000256" key="3">
    <source>
        <dbReference type="ARBA" id="ARBA00023163"/>
    </source>
</evidence>
<dbReference type="InterPro" id="IPR003441">
    <property type="entry name" value="NAC-dom"/>
</dbReference>
<keyword evidence="2" id="KW-0238">DNA-binding</keyword>
<keyword evidence="1" id="KW-0805">Transcription regulation</keyword>
<dbReference type="Pfam" id="PF02365">
    <property type="entry name" value="NAM"/>
    <property type="match status" value="1"/>
</dbReference>
<dbReference type="EMBL" id="JACEIK010006575">
    <property type="protein sequence ID" value="MCE2055906.1"/>
    <property type="molecule type" value="Genomic_DNA"/>
</dbReference>
<dbReference type="SUPFAM" id="SSF101941">
    <property type="entry name" value="NAC domain"/>
    <property type="match status" value="1"/>
</dbReference>
<comment type="caution">
    <text evidence="7">The sequence shown here is derived from an EMBL/GenBank/DDBJ whole genome shotgun (WGS) entry which is preliminary data.</text>
</comment>
<keyword evidence="3" id="KW-0804">Transcription</keyword>
<evidence type="ECO:0000313" key="7">
    <source>
        <dbReference type="EMBL" id="MCE2055906.1"/>
    </source>
</evidence>
<evidence type="ECO:0000313" key="8">
    <source>
        <dbReference type="Proteomes" id="UP000823775"/>
    </source>
</evidence>
<dbReference type="Gene3D" id="2.170.150.80">
    <property type="entry name" value="NAC domain"/>
    <property type="match status" value="1"/>
</dbReference>
<name>A0ABS8W4V2_DATST</name>
<evidence type="ECO:0000256" key="5">
    <source>
        <dbReference type="SAM" id="MobiDB-lite"/>
    </source>
</evidence>